<organism evidence="2 3">
    <name type="scientific">Dendrobium catenatum</name>
    <dbReference type="NCBI Taxonomy" id="906689"/>
    <lineage>
        <taxon>Eukaryota</taxon>
        <taxon>Viridiplantae</taxon>
        <taxon>Streptophyta</taxon>
        <taxon>Embryophyta</taxon>
        <taxon>Tracheophyta</taxon>
        <taxon>Spermatophyta</taxon>
        <taxon>Magnoliopsida</taxon>
        <taxon>Liliopsida</taxon>
        <taxon>Asparagales</taxon>
        <taxon>Orchidaceae</taxon>
        <taxon>Epidendroideae</taxon>
        <taxon>Malaxideae</taxon>
        <taxon>Dendrobiinae</taxon>
        <taxon>Dendrobium</taxon>
    </lineage>
</organism>
<evidence type="ECO:0000256" key="1">
    <source>
        <dbReference type="SAM" id="Phobius"/>
    </source>
</evidence>
<gene>
    <name evidence="2" type="ORF">MA16_Dca003275</name>
</gene>
<reference evidence="2 3" key="1">
    <citation type="journal article" date="2016" name="Sci. Rep.">
        <title>The Dendrobium catenatum Lindl. genome sequence provides insights into polysaccharide synthase, floral development and adaptive evolution.</title>
        <authorList>
            <person name="Zhang G.Q."/>
            <person name="Xu Q."/>
            <person name="Bian C."/>
            <person name="Tsai W.C."/>
            <person name="Yeh C.M."/>
            <person name="Liu K.W."/>
            <person name="Yoshida K."/>
            <person name="Zhang L.S."/>
            <person name="Chang S.B."/>
            <person name="Chen F."/>
            <person name="Shi Y."/>
            <person name="Su Y.Y."/>
            <person name="Zhang Y.Q."/>
            <person name="Chen L.J."/>
            <person name="Yin Y."/>
            <person name="Lin M."/>
            <person name="Huang H."/>
            <person name="Deng H."/>
            <person name="Wang Z.W."/>
            <person name="Zhu S.L."/>
            <person name="Zhao X."/>
            <person name="Deng C."/>
            <person name="Niu S.C."/>
            <person name="Huang J."/>
            <person name="Wang M."/>
            <person name="Liu G.H."/>
            <person name="Yang H.J."/>
            <person name="Xiao X.J."/>
            <person name="Hsiao Y.Y."/>
            <person name="Wu W.L."/>
            <person name="Chen Y.Y."/>
            <person name="Mitsuda N."/>
            <person name="Ohme-Takagi M."/>
            <person name="Luo Y.B."/>
            <person name="Van de Peer Y."/>
            <person name="Liu Z.J."/>
        </authorList>
    </citation>
    <scope>NUCLEOTIDE SEQUENCE [LARGE SCALE GENOMIC DNA]</scope>
    <source>
        <tissue evidence="2">The whole plant</tissue>
    </source>
</reference>
<dbReference type="InterPro" id="IPR044849">
    <property type="entry name" value="CASTOR/POLLUX/SYM8-like"/>
</dbReference>
<protein>
    <submittedName>
        <fullName evidence="2">Ion channel POLLUX-like 2</fullName>
    </submittedName>
</protein>
<evidence type="ECO:0000313" key="2">
    <source>
        <dbReference type="EMBL" id="PKU85535.1"/>
    </source>
</evidence>
<keyword evidence="1" id="KW-1133">Transmembrane helix</keyword>
<feature type="transmembrane region" description="Helical" evidence="1">
    <location>
        <begin position="236"/>
        <end position="254"/>
    </location>
</feature>
<keyword evidence="1" id="KW-0812">Transmembrane</keyword>
<keyword evidence="3" id="KW-1185">Reference proteome</keyword>
<dbReference type="PANTHER" id="PTHR31563:SF13">
    <property type="entry name" value="ION CHANNEL POLLUX-LIKE 1-RELATED"/>
    <property type="match status" value="1"/>
</dbReference>
<evidence type="ECO:0000313" key="3">
    <source>
        <dbReference type="Proteomes" id="UP000233837"/>
    </source>
</evidence>
<dbReference type="GO" id="GO:0006811">
    <property type="term" value="P:monoatomic ion transport"/>
    <property type="evidence" value="ECO:0007669"/>
    <property type="project" value="InterPro"/>
</dbReference>
<dbReference type="PANTHER" id="PTHR31563">
    <property type="entry name" value="ION CHANNEL POLLUX-RELATED"/>
    <property type="match status" value="1"/>
</dbReference>
<sequence length="363" mass="41406">MADPEVNHDFAYNEQGEIDIFLSPFYKPDWEYNITVERYVNRFVYCLSHTIELQRPRTLWSLTGRYVPPPPPATFPTTTFLGSGRIVTHPFPVLPCRLHGEEEGRDDLADFNGLEREKSACEVKMWGLTIWGRERADVVCLRRELVGLGKGEVSLGGEDVGRVGCLGKREANVNLGSSRVKDVGEKVEEDREGGRWLLVEGSRNKKQSLEDCFWEAWACLCSSSTHLRQRTRVERILGLVLAIWGLLFYSRLLSTMTEQFRYNMQKIREGAQLQVMETDHIIICGVNSHLMFILKQLNKFHESAIRLGTAKARYEVDTDAFLSLLALQPLPKIASVPTIIEHVNLIRQVPTASHLESHTLLQR</sequence>
<dbReference type="EMBL" id="KZ501977">
    <property type="protein sequence ID" value="PKU85535.1"/>
    <property type="molecule type" value="Genomic_DNA"/>
</dbReference>
<name>A0A2I0XCA1_9ASPA</name>
<dbReference type="Proteomes" id="UP000233837">
    <property type="component" value="Unassembled WGS sequence"/>
</dbReference>
<accession>A0A2I0XCA1</accession>
<dbReference type="AlphaFoldDB" id="A0A2I0XCA1"/>
<reference evidence="2 3" key="2">
    <citation type="journal article" date="2017" name="Nature">
        <title>The Apostasia genome and the evolution of orchids.</title>
        <authorList>
            <person name="Zhang G.Q."/>
            <person name="Liu K.W."/>
            <person name="Li Z."/>
            <person name="Lohaus R."/>
            <person name="Hsiao Y.Y."/>
            <person name="Niu S.C."/>
            <person name="Wang J.Y."/>
            <person name="Lin Y.C."/>
            <person name="Xu Q."/>
            <person name="Chen L.J."/>
            <person name="Yoshida K."/>
            <person name="Fujiwara S."/>
            <person name="Wang Z.W."/>
            <person name="Zhang Y.Q."/>
            <person name="Mitsuda N."/>
            <person name="Wang M."/>
            <person name="Liu G.H."/>
            <person name="Pecoraro L."/>
            <person name="Huang H.X."/>
            <person name="Xiao X.J."/>
            <person name="Lin M."/>
            <person name="Wu X.Y."/>
            <person name="Wu W.L."/>
            <person name="Chen Y.Y."/>
            <person name="Chang S.B."/>
            <person name="Sakamoto S."/>
            <person name="Ohme-Takagi M."/>
            <person name="Yagi M."/>
            <person name="Zeng S.J."/>
            <person name="Shen C.Y."/>
            <person name="Yeh C.M."/>
            <person name="Luo Y.B."/>
            <person name="Tsai W.C."/>
            <person name="Van de Peer Y."/>
            <person name="Liu Z.J."/>
        </authorList>
    </citation>
    <scope>NUCLEOTIDE SEQUENCE [LARGE SCALE GENOMIC DNA]</scope>
    <source>
        <tissue evidence="2">The whole plant</tissue>
    </source>
</reference>
<proteinExistence type="predicted"/>
<keyword evidence="1" id="KW-0472">Membrane</keyword>